<evidence type="ECO:0000313" key="3">
    <source>
        <dbReference type="Proteomes" id="UP001422759"/>
    </source>
</evidence>
<evidence type="ECO:0000313" key="2">
    <source>
        <dbReference type="EMBL" id="GAA2138811.1"/>
    </source>
</evidence>
<dbReference type="EMBL" id="BAAANT010000008">
    <property type="protein sequence ID" value="GAA2138811.1"/>
    <property type="molecule type" value="Genomic_DNA"/>
</dbReference>
<accession>A0ABN2Z9G6</accession>
<protein>
    <submittedName>
        <fullName evidence="2">Uncharacterized protein</fullName>
    </submittedName>
</protein>
<keyword evidence="3" id="KW-1185">Reference proteome</keyword>
<name>A0ABN2Z9G6_9ACTN</name>
<evidence type="ECO:0000256" key="1">
    <source>
        <dbReference type="SAM" id="Phobius"/>
    </source>
</evidence>
<keyword evidence="1" id="KW-0812">Transmembrane</keyword>
<keyword evidence="1" id="KW-1133">Transmembrane helix</keyword>
<keyword evidence="1" id="KW-0472">Membrane</keyword>
<sequence length="89" mass="9034">MATNQNFIGGFQVNRHLLIAGAALTGAGALIGLTGTVIVGAALASAGRGWVRQLDTPPSELATRKLHQARAASLAGLEAWRTGTDGSPN</sequence>
<dbReference type="RefSeq" id="WP_344463098.1">
    <property type="nucleotide sequence ID" value="NZ_BAAANT010000008.1"/>
</dbReference>
<reference evidence="2 3" key="1">
    <citation type="journal article" date="2019" name="Int. J. Syst. Evol. Microbiol.">
        <title>The Global Catalogue of Microorganisms (GCM) 10K type strain sequencing project: providing services to taxonomists for standard genome sequencing and annotation.</title>
        <authorList>
            <consortium name="The Broad Institute Genomics Platform"/>
            <consortium name="The Broad Institute Genome Sequencing Center for Infectious Disease"/>
            <person name="Wu L."/>
            <person name="Ma J."/>
        </authorList>
    </citation>
    <scope>NUCLEOTIDE SEQUENCE [LARGE SCALE GENOMIC DNA]</scope>
    <source>
        <strain evidence="2 3">JCM 14560</strain>
    </source>
</reference>
<organism evidence="2 3">
    <name type="scientific">Kitasatospora kazusensis</name>
    <dbReference type="NCBI Taxonomy" id="407974"/>
    <lineage>
        <taxon>Bacteria</taxon>
        <taxon>Bacillati</taxon>
        <taxon>Actinomycetota</taxon>
        <taxon>Actinomycetes</taxon>
        <taxon>Kitasatosporales</taxon>
        <taxon>Streptomycetaceae</taxon>
        <taxon>Kitasatospora</taxon>
    </lineage>
</organism>
<dbReference type="Proteomes" id="UP001422759">
    <property type="component" value="Unassembled WGS sequence"/>
</dbReference>
<proteinExistence type="predicted"/>
<gene>
    <name evidence="2" type="ORF">GCM10009760_20420</name>
</gene>
<feature type="transmembrane region" description="Helical" evidence="1">
    <location>
        <begin position="17"/>
        <end position="44"/>
    </location>
</feature>
<comment type="caution">
    <text evidence="2">The sequence shown here is derived from an EMBL/GenBank/DDBJ whole genome shotgun (WGS) entry which is preliminary data.</text>
</comment>